<gene>
    <name evidence="1" type="ordered locus">HEAR0192</name>
</gene>
<sequence>MSSLLIGDECAHAIRQARELNIFLDSVHPDRKIGAHKTYRLFLRDEGISSLTNGGQALILLMVIRCSA</sequence>
<dbReference type="STRING" id="204773.HEAR0192"/>
<dbReference type="Proteomes" id="UP000006697">
    <property type="component" value="Chromosome"/>
</dbReference>
<keyword evidence="2" id="KW-1185">Reference proteome</keyword>
<dbReference type="KEGG" id="har:HEAR0192"/>
<evidence type="ECO:0000313" key="1">
    <source>
        <dbReference type="EMBL" id="CAL60426.1"/>
    </source>
</evidence>
<name>A4G1N9_HERAR</name>
<reference evidence="1 2" key="1">
    <citation type="journal article" date="2007" name="PLoS Genet.">
        <title>A tale of two oxidation states: bacterial colonization of arsenic-rich environments.</title>
        <authorList>
            <person name="Muller D."/>
            <person name="Medigue C."/>
            <person name="Koechler S."/>
            <person name="Barbe V."/>
            <person name="Barakat M."/>
            <person name="Talla E."/>
            <person name="Bonnefoy V."/>
            <person name="Krin E."/>
            <person name="Arsene-Ploetze F."/>
            <person name="Carapito C."/>
            <person name="Chandler M."/>
            <person name="Cournoyer B."/>
            <person name="Cruveiller S."/>
            <person name="Dossat C."/>
            <person name="Duval S."/>
            <person name="Heymann M."/>
            <person name="Leize E."/>
            <person name="Lieutaud A."/>
            <person name="Lievremont D."/>
            <person name="Makita Y."/>
            <person name="Mangenot S."/>
            <person name="Nitschke W."/>
            <person name="Ortet P."/>
            <person name="Perdrial N."/>
            <person name="Schoepp B."/>
            <person name="Siguier N."/>
            <person name="Simeonova D.D."/>
            <person name="Rouy Z."/>
            <person name="Segurens B."/>
            <person name="Turlin E."/>
            <person name="Vallenet D."/>
            <person name="Van Dorsselaer A."/>
            <person name="Weiss S."/>
            <person name="Weissenbach J."/>
            <person name="Lett M.C."/>
            <person name="Danchin A."/>
            <person name="Bertin P.N."/>
        </authorList>
    </citation>
    <scope>NUCLEOTIDE SEQUENCE [LARGE SCALE GENOMIC DNA]</scope>
    <source>
        <strain evidence="2">ULPAs1</strain>
    </source>
</reference>
<dbReference type="AlphaFoldDB" id="A4G1N9"/>
<accession>A4G1N9</accession>
<dbReference type="HOGENOM" id="CLU_2788200_0_0_4"/>
<proteinExistence type="predicted"/>
<organism evidence="1 2">
    <name type="scientific">Herminiimonas arsenicoxydans</name>
    <dbReference type="NCBI Taxonomy" id="204773"/>
    <lineage>
        <taxon>Bacteria</taxon>
        <taxon>Pseudomonadati</taxon>
        <taxon>Pseudomonadota</taxon>
        <taxon>Betaproteobacteria</taxon>
        <taxon>Burkholderiales</taxon>
        <taxon>Oxalobacteraceae</taxon>
        <taxon>Herminiimonas</taxon>
    </lineage>
</organism>
<protein>
    <submittedName>
        <fullName evidence="1">Uncharacterized protein</fullName>
    </submittedName>
</protein>
<dbReference type="EMBL" id="CU207211">
    <property type="protein sequence ID" value="CAL60426.1"/>
    <property type="molecule type" value="Genomic_DNA"/>
</dbReference>
<evidence type="ECO:0000313" key="2">
    <source>
        <dbReference type="Proteomes" id="UP000006697"/>
    </source>
</evidence>